<keyword evidence="9" id="KW-1133">Transmembrane helix</keyword>
<keyword evidence="3" id="KW-0813">Transport</keyword>
<evidence type="ECO:0000256" key="3">
    <source>
        <dbReference type="ARBA" id="ARBA00022448"/>
    </source>
</evidence>
<evidence type="ECO:0000256" key="6">
    <source>
        <dbReference type="ARBA" id="ARBA00023128"/>
    </source>
</evidence>
<dbReference type="InterPro" id="IPR050931">
    <property type="entry name" value="Mito_Protein_Transport_Metaxin"/>
</dbReference>
<evidence type="ECO:0000259" key="10">
    <source>
        <dbReference type="PROSITE" id="PS50405"/>
    </source>
</evidence>
<dbReference type="GO" id="GO:0007005">
    <property type="term" value="P:mitochondrion organization"/>
    <property type="evidence" value="ECO:0007669"/>
    <property type="project" value="TreeGrafter"/>
</dbReference>
<dbReference type="SUPFAM" id="SSF47616">
    <property type="entry name" value="GST C-terminal domain-like"/>
    <property type="match status" value="1"/>
</dbReference>
<dbReference type="InterPro" id="IPR033468">
    <property type="entry name" value="Metaxin_GST"/>
</dbReference>
<gene>
    <name evidence="11" type="ORF">I312_05441</name>
</gene>
<keyword evidence="6" id="KW-0496">Mitochondrion</keyword>
<evidence type="ECO:0000256" key="5">
    <source>
        <dbReference type="ARBA" id="ARBA00022927"/>
    </source>
</evidence>
<feature type="region of interest" description="Disordered" evidence="8">
    <location>
        <begin position="391"/>
        <end position="414"/>
    </location>
</feature>
<dbReference type="Gene3D" id="1.20.1050.10">
    <property type="match status" value="1"/>
</dbReference>
<evidence type="ECO:0000256" key="9">
    <source>
        <dbReference type="SAM" id="Phobius"/>
    </source>
</evidence>
<feature type="region of interest" description="Disordered" evidence="8">
    <location>
        <begin position="306"/>
        <end position="348"/>
    </location>
</feature>
<evidence type="ECO:0000256" key="8">
    <source>
        <dbReference type="SAM" id="MobiDB-lite"/>
    </source>
</evidence>
<keyword evidence="5" id="KW-0653">Protein transport</keyword>
<reference evidence="11" key="1">
    <citation type="submission" date="2015-01" db="EMBL/GenBank/DDBJ databases">
        <title>The Genome Sequence of Cryptococcus gattii CA1280.</title>
        <authorList>
            <consortium name="The Broad Institute Genomics Platform"/>
            <person name="Cuomo C."/>
            <person name="Litvintseva A."/>
            <person name="Chen Y."/>
            <person name="Heitman J."/>
            <person name="Sun S."/>
            <person name="Springer D."/>
            <person name="Dromer F."/>
            <person name="Young S."/>
            <person name="Zeng Q."/>
            <person name="Gargeya S."/>
            <person name="Abouelleil A."/>
            <person name="Alvarado L."/>
            <person name="Chapman S.B."/>
            <person name="Gainer-Dewar J."/>
            <person name="Goldberg J."/>
            <person name="Griggs A."/>
            <person name="Gujja S."/>
            <person name="Hansen M."/>
            <person name="Howarth C."/>
            <person name="Imamovic A."/>
            <person name="Larimer J."/>
            <person name="Murphy C."/>
            <person name="Naylor J."/>
            <person name="Pearson M."/>
            <person name="Priest M."/>
            <person name="Roberts A."/>
            <person name="Saif S."/>
            <person name="Shea T."/>
            <person name="Sykes S."/>
            <person name="Wortman J."/>
            <person name="Nusbaum C."/>
            <person name="Birren B."/>
        </authorList>
    </citation>
    <scope>NUCLEOTIDE SEQUENCE [LARGE SCALE GENOMIC DNA]</scope>
    <source>
        <strain evidence="11">CA1280</strain>
    </source>
</reference>
<keyword evidence="9" id="KW-0812">Transmembrane</keyword>
<dbReference type="InterPro" id="IPR036282">
    <property type="entry name" value="Glutathione-S-Trfase_C_sf"/>
</dbReference>
<comment type="similarity">
    <text evidence="2">Belongs to the metaxin family.</text>
</comment>
<dbReference type="GO" id="GO:0001401">
    <property type="term" value="C:SAM complex"/>
    <property type="evidence" value="ECO:0007669"/>
    <property type="project" value="InterPro"/>
</dbReference>
<dbReference type="Pfam" id="PF17171">
    <property type="entry name" value="GST_C_6"/>
    <property type="match status" value="1"/>
</dbReference>
<dbReference type="OrthoDB" id="5835136at2759"/>
<keyword evidence="4" id="KW-1000">Mitochondrion outer membrane</keyword>
<feature type="compositionally biased region" description="Low complexity" evidence="8">
    <location>
        <begin position="314"/>
        <end position="326"/>
    </location>
</feature>
<sequence length="414" mass="46591">MSRPSIILHATPPLHPLPASDAESLYYAALLQHAAPDGWALTRGDWGDNGGKLPFITHLAHPVPPAHLSSLPSFTDPDEVLEDEEKLDSACWKAYIEGTVVDIVNHTYYSLPPNYSSAIAKSQFTGLSFPMNQYIPQRIRSIVKSRLEFVGLWGLGGLNIEESDAEDEDRKRQEEQFVVGPGGTTTPRAWTGWRSGQETERRRRKWGEQQLEQKIKAIFDPLARRLGEKTYFFDQRPTTLDLALFAQLAFVLAPTLPNPLLANILRSSYPSLVAHHDRVLKRLFSSWSTVPMVVNQTPTRTTWGETVASWLPGPSKSRIQPPSSSSTNPKGDNKAQNDPSSKPKTDKQKAFERGRWLWFAGAAVSMVTYLFVSGVVAFEFGDEEEDEEWVAYEEDGKEEEEEKTILEYAEEEEE</sequence>
<dbReference type="HOGENOM" id="CLU_658922_0_0_1"/>
<evidence type="ECO:0000256" key="2">
    <source>
        <dbReference type="ARBA" id="ARBA00009170"/>
    </source>
</evidence>
<feature type="compositionally biased region" description="Basic and acidic residues" evidence="8">
    <location>
        <begin position="331"/>
        <end position="348"/>
    </location>
</feature>
<dbReference type="InterPro" id="IPR010987">
    <property type="entry name" value="Glutathione-S-Trfase_C-like"/>
</dbReference>
<dbReference type="EMBL" id="KN847989">
    <property type="protein sequence ID" value="KIR45393.1"/>
    <property type="molecule type" value="Genomic_DNA"/>
</dbReference>
<name>A0A0D0UAU7_CRYGA</name>
<evidence type="ECO:0000256" key="1">
    <source>
        <dbReference type="ARBA" id="ARBA00004294"/>
    </source>
</evidence>
<accession>A0A0D0UAU7</accession>
<keyword evidence="7 9" id="KW-0472">Membrane</keyword>
<feature type="transmembrane region" description="Helical" evidence="9">
    <location>
        <begin position="356"/>
        <end position="378"/>
    </location>
</feature>
<dbReference type="PROSITE" id="PS50405">
    <property type="entry name" value="GST_CTER"/>
    <property type="match status" value="1"/>
</dbReference>
<feature type="domain" description="GST C-terminal" evidence="10">
    <location>
        <begin position="164"/>
        <end position="301"/>
    </location>
</feature>
<evidence type="ECO:0000256" key="7">
    <source>
        <dbReference type="ARBA" id="ARBA00023136"/>
    </source>
</evidence>
<feature type="region of interest" description="Disordered" evidence="8">
    <location>
        <begin position="164"/>
        <end position="203"/>
    </location>
</feature>
<protein>
    <recommendedName>
        <fullName evidence="10">GST C-terminal domain-containing protein</fullName>
    </recommendedName>
</protein>
<dbReference type="PANTHER" id="PTHR12289">
    <property type="entry name" value="METAXIN RELATED"/>
    <property type="match status" value="1"/>
</dbReference>
<evidence type="ECO:0000256" key="4">
    <source>
        <dbReference type="ARBA" id="ARBA00022787"/>
    </source>
</evidence>
<evidence type="ECO:0000313" key="11">
    <source>
        <dbReference type="EMBL" id="KIR45393.1"/>
    </source>
</evidence>
<dbReference type="GO" id="GO:0015031">
    <property type="term" value="P:protein transport"/>
    <property type="evidence" value="ECO:0007669"/>
    <property type="project" value="UniProtKB-KW"/>
</dbReference>
<comment type="subcellular location">
    <subcellularLocation>
        <location evidence="1">Mitochondrion outer membrane</location>
    </subcellularLocation>
</comment>
<organism evidence="11">
    <name type="scientific">Cryptococcus bacillisporus CA1280</name>
    <dbReference type="NCBI Taxonomy" id="1296109"/>
    <lineage>
        <taxon>Eukaryota</taxon>
        <taxon>Fungi</taxon>
        <taxon>Dikarya</taxon>
        <taxon>Basidiomycota</taxon>
        <taxon>Agaricomycotina</taxon>
        <taxon>Tremellomycetes</taxon>
        <taxon>Tremellales</taxon>
        <taxon>Cryptococcaceae</taxon>
        <taxon>Cryptococcus</taxon>
        <taxon>Cryptococcus gattii species complex</taxon>
    </lineage>
</organism>
<dbReference type="Pfam" id="PF10568">
    <property type="entry name" value="Tom37"/>
    <property type="match status" value="1"/>
</dbReference>
<dbReference type="PANTHER" id="PTHR12289:SF41">
    <property type="entry name" value="FAILED AXON CONNECTIONS-RELATED"/>
    <property type="match status" value="1"/>
</dbReference>
<dbReference type="CDD" id="cd03193">
    <property type="entry name" value="GST_C_Metaxin"/>
    <property type="match status" value="1"/>
</dbReference>
<dbReference type="AlphaFoldDB" id="A0A0D0UAU7"/>
<dbReference type="InterPro" id="IPR019564">
    <property type="entry name" value="Sam37/metaxin_N"/>
</dbReference>
<proteinExistence type="inferred from homology"/>